<dbReference type="PROSITE" id="PS50011">
    <property type="entry name" value="PROTEIN_KINASE_DOM"/>
    <property type="match status" value="1"/>
</dbReference>
<dbReference type="CDD" id="cd14075">
    <property type="entry name" value="STKc_NIM1"/>
    <property type="match status" value="1"/>
</dbReference>
<dbReference type="InterPro" id="IPR011009">
    <property type="entry name" value="Kinase-like_dom_sf"/>
</dbReference>
<dbReference type="SUPFAM" id="SSF56112">
    <property type="entry name" value="Protein kinase-like (PK-like)"/>
    <property type="match status" value="1"/>
</dbReference>
<evidence type="ECO:0000256" key="5">
    <source>
        <dbReference type="ARBA" id="ARBA00022777"/>
    </source>
</evidence>
<evidence type="ECO:0000256" key="7">
    <source>
        <dbReference type="ARBA" id="ARBA00047899"/>
    </source>
</evidence>
<dbReference type="Gene3D" id="1.10.510.10">
    <property type="entry name" value="Transferase(Phosphotransferase) domain 1"/>
    <property type="match status" value="1"/>
</dbReference>
<keyword evidence="5 12" id="KW-0418">Kinase</keyword>
<organism evidence="12 13">
    <name type="scientific">Cryptotermes secundus</name>
    <dbReference type="NCBI Taxonomy" id="105785"/>
    <lineage>
        <taxon>Eukaryota</taxon>
        <taxon>Metazoa</taxon>
        <taxon>Ecdysozoa</taxon>
        <taxon>Arthropoda</taxon>
        <taxon>Hexapoda</taxon>
        <taxon>Insecta</taxon>
        <taxon>Pterygota</taxon>
        <taxon>Neoptera</taxon>
        <taxon>Polyneoptera</taxon>
        <taxon>Dictyoptera</taxon>
        <taxon>Blattodea</taxon>
        <taxon>Blattoidea</taxon>
        <taxon>Termitoidae</taxon>
        <taxon>Kalotermitidae</taxon>
        <taxon>Cryptotermitinae</taxon>
        <taxon>Cryptotermes</taxon>
    </lineage>
</organism>
<evidence type="ECO:0000256" key="3">
    <source>
        <dbReference type="ARBA" id="ARBA00022679"/>
    </source>
</evidence>
<evidence type="ECO:0000256" key="1">
    <source>
        <dbReference type="ARBA" id="ARBA00012513"/>
    </source>
</evidence>
<feature type="compositionally biased region" description="Polar residues" evidence="10">
    <location>
        <begin position="10"/>
        <end position="26"/>
    </location>
</feature>
<gene>
    <name evidence="12" type="primary">NIM1K</name>
    <name evidence="12" type="ORF">B7P43_G02787</name>
</gene>
<keyword evidence="13" id="KW-1185">Reference proteome</keyword>
<evidence type="ECO:0000313" key="12">
    <source>
        <dbReference type="EMBL" id="PNF43938.1"/>
    </source>
</evidence>
<protein>
    <recommendedName>
        <fullName evidence="1">non-specific serine/threonine protein kinase</fullName>
        <ecNumber evidence="1">2.7.11.1</ecNumber>
    </recommendedName>
</protein>
<comment type="caution">
    <text evidence="12">The sequence shown here is derived from an EMBL/GenBank/DDBJ whole genome shotgun (WGS) entry which is preliminary data.</text>
</comment>
<dbReference type="AlphaFoldDB" id="A0A2J7RSY3"/>
<feature type="region of interest" description="Disordered" evidence="10">
    <location>
        <begin position="324"/>
        <end position="367"/>
    </location>
</feature>
<keyword evidence="4 9" id="KW-0547">Nucleotide-binding</keyword>
<keyword evidence="3" id="KW-0808">Transferase</keyword>
<dbReference type="InterPro" id="IPR017441">
    <property type="entry name" value="Protein_kinase_ATP_BS"/>
</dbReference>
<dbReference type="SMART" id="SM00220">
    <property type="entry name" value="S_TKc"/>
    <property type="match status" value="1"/>
</dbReference>
<dbReference type="Pfam" id="PF00069">
    <property type="entry name" value="Pkinase"/>
    <property type="match status" value="1"/>
</dbReference>
<dbReference type="PROSITE" id="PS00108">
    <property type="entry name" value="PROTEIN_KINASE_ST"/>
    <property type="match status" value="1"/>
</dbReference>
<dbReference type="PANTHER" id="PTHR24346:SF49">
    <property type="entry name" value="NIM1 SERINE_THREONINE PROTEIN KINASE"/>
    <property type="match status" value="1"/>
</dbReference>
<dbReference type="PANTHER" id="PTHR24346">
    <property type="entry name" value="MAP/MICROTUBULE AFFINITY-REGULATING KINASE"/>
    <property type="match status" value="1"/>
</dbReference>
<sequence length="520" mass="57928">MPAARVHTLPNETESSSKPECSNNAGTPYQRLLHSLHHDQRWLTEVNLGKRVGFYRFRGELGSGNFSQVKMAVHQLTKERVAVKILDKAKLDQKTRRMLAREIATMESIHHRNIIRLYEVVETYSKIHLVMEYASGGELFNKITTAGKIAENEAKNLFAQVISAVEFMHDHDFIHRDIKAENVFCAGPGLVKLGDFGFSTQLIDGSGQQLNTFCGSPPYAAPELFRDESYLGAPVDIWALGVLLYFMVTAQMPFKAQTVATLKKHILEGVFSIPGYVSFQCRKVIEGILKKVPQERLSLQEIRNSDWLKGVTFPVTPGVSESYSLSPTFHKPTSTTPEKHSENVSGKTDSPERVPVSEGNKESLQCESDMTVKENSIDNQSSVEGSLTVQTDLINRKQSYSGSEKRENEIVATEMLARKKLLDFGITSAMLEEHSSRGARSAIIGTYRIVIHRIQRQGHVDVDTASVDDVDGLPSAVPSRSTSANHFFLPPFGRRSKSAAVKSKGHKPDKNNRSRTCILL</sequence>
<dbReference type="OrthoDB" id="193931at2759"/>
<proteinExistence type="predicted"/>
<feature type="region of interest" description="Disordered" evidence="10">
    <location>
        <begin position="1"/>
        <end position="26"/>
    </location>
</feature>
<dbReference type="EC" id="2.7.11.1" evidence="1"/>
<dbReference type="GO" id="GO:0000226">
    <property type="term" value="P:microtubule cytoskeleton organization"/>
    <property type="evidence" value="ECO:0007669"/>
    <property type="project" value="TreeGrafter"/>
</dbReference>
<dbReference type="InterPro" id="IPR008271">
    <property type="entry name" value="Ser/Thr_kinase_AS"/>
</dbReference>
<accession>A0A2J7RSY3</accession>
<feature type="compositionally biased region" description="Polar residues" evidence="10">
    <location>
        <begin position="324"/>
        <end position="336"/>
    </location>
</feature>
<feature type="domain" description="Protein kinase" evidence="11">
    <location>
        <begin position="55"/>
        <end position="308"/>
    </location>
</feature>
<dbReference type="Proteomes" id="UP000235965">
    <property type="component" value="Unassembled WGS sequence"/>
</dbReference>
<evidence type="ECO:0000256" key="8">
    <source>
        <dbReference type="ARBA" id="ARBA00048679"/>
    </source>
</evidence>
<comment type="catalytic activity">
    <reaction evidence="7">
        <text>L-threonyl-[protein] + ATP = O-phospho-L-threonyl-[protein] + ADP + H(+)</text>
        <dbReference type="Rhea" id="RHEA:46608"/>
        <dbReference type="Rhea" id="RHEA-COMP:11060"/>
        <dbReference type="Rhea" id="RHEA-COMP:11605"/>
        <dbReference type="ChEBI" id="CHEBI:15378"/>
        <dbReference type="ChEBI" id="CHEBI:30013"/>
        <dbReference type="ChEBI" id="CHEBI:30616"/>
        <dbReference type="ChEBI" id="CHEBI:61977"/>
        <dbReference type="ChEBI" id="CHEBI:456216"/>
        <dbReference type="EC" id="2.7.11.1"/>
    </reaction>
</comment>
<dbReference type="EMBL" id="NEVH01000250">
    <property type="protein sequence ID" value="PNF43938.1"/>
    <property type="molecule type" value="Genomic_DNA"/>
</dbReference>
<evidence type="ECO:0000256" key="10">
    <source>
        <dbReference type="SAM" id="MobiDB-lite"/>
    </source>
</evidence>
<dbReference type="FunFam" id="3.30.200.20:FF:000003">
    <property type="entry name" value="Non-specific serine/threonine protein kinase"/>
    <property type="match status" value="1"/>
</dbReference>
<comment type="catalytic activity">
    <reaction evidence="8">
        <text>L-seryl-[protein] + ATP = O-phospho-L-seryl-[protein] + ADP + H(+)</text>
        <dbReference type="Rhea" id="RHEA:17989"/>
        <dbReference type="Rhea" id="RHEA-COMP:9863"/>
        <dbReference type="Rhea" id="RHEA-COMP:11604"/>
        <dbReference type="ChEBI" id="CHEBI:15378"/>
        <dbReference type="ChEBI" id="CHEBI:29999"/>
        <dbReference type="ChEBI" id="CHEBI:30616"/>
        <dbReference type="ChEBI" id="CHEBI:83421"/>
        <dbReference type="ChEBI" id="CHEBI:456216"/>
        <dbReference type="EC" id="2.7.11.1"/>
    </reaction>
</comment>
<evidence type="ECO:0000256" key="6">
    <source>
        <dbReference type="ARBA" id="ARBA00022840"/>
    </source>
</evidence>
<keyword evidence="6 9" id="KW-0067">ATP-binding</keyword>
<dbReference type="InterPro" id="IPR000719">
    <property type="entry name" value="Prot_kinase_dom"/>
</dbReference>
<evidence type="ECO:0000313" key="13">
    <source>
        <dbReference type="Proteomes" id="UP000235965"/>
    </source>
</evidence>
<evidence type="ECO:0000256" key="2">
    <source>
        <dbReference type="ARBA" id="ARBA00022527"/>
    </source>
</evidence>
<dbReference type="InterPro" id="IPR049571">
    <property type="entry name" value="NIM1K_STKc"/>
</dbReference>
<dbReference type="PROSITE" id="PS00107">
    <property type="entry name" value="PROTEIN_KINASE_ATP"/>
    <property type="match status" value="1"/>
</dbReference>
<dbReference type="FunFam" id="1.10.510.10:FF:000571">
    <property type="entry name" value="Maternal embryonic leucine zipper kinase"/>
    <property type="match status" value="1"/>
</dbReference>
<dbReference type="STRING" id="105785.A0A2J7RSY3"/>
<evidence type="ECO:0000256" key="4">
    <source>
        <dbReference type="ARBA" id="ARBA00022741"/>
    </source>
</evidence>
<reference evidence="12 13" key="1">
    <citation type="submission" date="2017-12" db="EMBL/GenBank/DDBJ databases">
        <title>Hemimetabolous genomes reveal molecular basis of termite eusociality.</title>
        <authorList>
            <person name="Harrison M.C."/>
            <person name="Jongepier E."/>
            <person name="Robertson H.M."/>
            <person name="Arning N."/>
            <person name="Bitard-Feildel T."/>
            <person name="Chao H."/>
            <person name="Childers C.P."/>
            <person name="Dinh H."/>
            <person name="Doddapaneni H."/>
            <person name="Dugan S."/>
            <person name="Gowin J."/>
            <person name="Greiner C."/>
            <person name="Han Y."/>
            <person name="Hu H."/>
            <person name="Hughes D.S.T."/>
            <person name="Huylmans A.-K."/>
            <person name="Kemena C."/>
            <person name="Kremer L.P.M."/>
            <person name="Lee S.L."/>
            <person name="Lopez-Ezquerra A."/>
            <person name="Mallet L."/>
            <person name="Monroy-Kuhn J.M."/>
            <person name="Moser A."/>
            <person name="Murali S.C."/>
            <person name="Muzny D.M."/>
            <person name="Otani S."/>
            <person name="Piulachs M.-D."/>
            <person name="Poelchau M."/>
            <person name="Qu J."/>
            <person name="Schaub F."/>
            <person name="Wada-Katsumata A."/>
            <person name="Worley K.C."/>
            <person name="Xie Q."/>
            <person name="Ylla G."/>
            <person name="Poulsen M."/>
            <person name="Gibbs R.A."/>
            <person name="Schal C."/>
            <person name="Richards S."/>
            <person name="Belles X."/>
            <person name="Korb J."/>
            <person name="Bornberg-Bauer E."/>
        </authorList>
    </citation>
    <scope>NUCLEOTIDE SEQUENCE [LARGE SCALE GENOMIC DNA]</scope>
    <source>
        <tissue evidence="12">Whole body</tissue>
    </source>
</reference>
<dbReference type="GO" id="GO:0035556">
    <property type="term" value="P:intracellular signal transduction"/>
    <property type="evidence" value="ECO:0007669"/>
    <property type="project" value="TreeGrafter"/>
</dbReference>
<dbReference type="GO" id="GO:0005524">
    <property type="term" value="F:ATP binding"/>
    <property type="evidence" value="ECO:0007669"/>
    <property type="project" value="UniProtKB-UniRule"/>
</dbReference>
<evidence type="ECO:0000256" key="9">
    <source>
        <dbReference type="PROSITE-ProRule" id="PRU10141"/>
    </source>
</evidence>
<dbReference type="GO" id="GO:0050321">
    <property type="term" value="F:tau-protein kinase activity"/>
    <property type="evidence" value="ECO:0007669"/>
    <property type="project" value="TreeGrafter"/>
</dbReference>
<dbReference type="GO" id="GO:0005737">
    <property type="term" value="C:cytoplasm"/>
    <property type="evidence" value="ECO:0007669"/>
    <property type="project" value="TreeGrafter"/>
</dbReference>
<evidence type="ECO:0000259" key="11">
    <source>
        <dbReference type="PROSITE" id="PS50011"/>
    </source>
</evidence>
<keyword evidence="2" id="KW-0723">Serine/threonine-protein kinase</keyword>
<feature type="binding site" evidence="9">
    <location>
        <position position="84"/>
    </location>
    <ligand>
        <name>ATP</name>
        <dbReference type="ChEBI" id="CHEBI:30616"/>
    </ligand>
</feature>
<name>A0A2J7RSY3_9NEOP</name>
<dbReference type="InParanoid" id="A0A2J7RSY3"/>